<dbReference type="PANTHER" id="PTHR13808">
    <property type="entry name" value="CBP/P300-RELATED"/>
    <property type="match status" value="1"/>
</dbReference>
<feature type="non-terminal residue" evidence="17">
    <location>
        <position position="1224"/>
    </location>
</feature>
<keyword evidence="18" id="KW-1185">Reference proteome</keyword>
<feature type="domain" description="Bromo" evidence="15">
    <location>
        <begin position="827"/>
        <end position="899"/>
    </location>
</feature>
<dbReference type="SUPFAM" id="SSF47370">
    <property type="entry name" value="Bromodomain"/>
    <property type="match status" value="2"/>
</dbReference>
<dbReference type="EMBL" id="BRXZ01000901">
    <property type="protein sequence ID" value="GMH57068.1"/>
    <property type="molecule type" value="Genomic_DNA"/>
</dbReference>
<keyword evidence="10" id="KW-0804">Transcription</keyword>
<accession>A0A9W6ZTZ3</accession>
<proteinExistence type="predicted"/>
<feature type="domain" description="Bromo" evidence="15">
    <location>
        <begin position="227"/>
        <end position="304"/>
    </location>
</feature>
<comment type="subcellular location">
    <subcellularLocation>
        <location evidence="1">Nucleus</location>
    </subcellularLocation>
</comment>
<dbReference type="SMART" id="SM00297">
    <property type="entry name" value="BROMO"/>
    <property type="match status" value="2"/>
</dbReference>
<dbReference type="Pfam" id="PF00569">
    <property type="entry name" value="ZZ"/>
    <property type="match status" value="1"/>
</dbReference>
<protein>
    <recommendedName>
        <fullName evidence="2">histone acetyltransferase</fullName>
        <ecNumber evidence="2">2.3.1.48</ecNumber>
    </recommendedName>
</protein>
<evidence type="ECO:0000313" key="18">
    <source>
        <dbReference type="Proteomes" id="UP001165082"/>
    </source>
</evidence>
<name>A0A9W6ZTZ3_9STRA</name>
<evidence type="ECO:0000256" key="12">
    <source>
        <dbReference type="ARBA" id="ARBA00048017"/>
    </source>
</evidence>
<evidence type="ECO:0000259" key="15">
    <source>
        <dbReference type="PROSITE" id="PS50014"/>
    </source>
</evidence>
<keyword evidence="6" id="KW-0862">Zinc</keyword>
<evidence type="ECO:0000259" key="16">
    <source>
        <dbReference type="PROSITE" id="PS51727"/>
    </source>
</evidence>
<feature type="compositionally biased region" description="Polar residues" evidence="14">
    <location>
        <begin position="117"/>
        <end position="131"/>
    </location>
</feature>
<dbReference type="Pfam" id="PF00439">
    <property type="entry name" value="Bromodomain"/>
    <property type="match status" value="2"/>
</dbReference>
<sequence length="1224" mass="135813">MNTSPSFFQKLSQTLLGPSTSNSSPPNPMSSSILPSPPASPQNRRNKRRKTRITTPSSIICVNCRAVNAYDSSMTSLFCDSCGATLVRGGRLMSGSTDDNDPTTAGLKDEKLPPFYSASTSTVQTPLASNRSSSSSGGLTITVPGSSTSKKAQDAMHSPTTSLFLGPSQPSTPSVPDDLLPNGRNTGQANSLISSSFREEAFIAHVMSLRLEPLLRQFRTLLQKLMNHSINKNMFNVPVDPVLLRLPDYHAVIKRPMDLGTIKTRLSSFLYPPLMQRDGNAFRDEVMLTFENAKRYNPPHHLVHQAADGLLKEFLTDYKKLTDPKKPSRHKCPTCEGATCGLCGQGCLKYDLPMIVCSGVCGMRIRKGSFFYVTTDGSMCWCQKCYAGLHSVLPAAESKARRRCEDVSDDESVTSVDPNASGDGTQVWYKRDLLKRKFDDEVAEGWVKCKGVNALLGNSSPSTNFTQPPPPPEPVCLTLPTTTTSTGNSIMQHLLTGPSEPPGLDKCECAWTLMSGRETPICLPTAKKTPPALPTTVSGVGPDGGAAKLTGTDGEPIQTDFTANSLPSTELSDFIQGKVRELVSESADIVGLSETITVREISTTKQTTVPSDTIKKNFNDVPSKVEYVSRSIMVFQRIDNVDISIFSMYVQEYEEDCQPKRVYLAYLDSVEYFRPRKIRSSVYHEVVVSYFAFCKLRGFNQIHIWSCPPSRGNNFIFWGHPAAQKTPNRQRLQSWYQNMIQRCVETGVCYNVHSLCDEFESFGKLPSSELPPCPAILSGDYWLDEASRIWKQHEKRSQSNKGNVRKSNHIIEDKSIDLACMLQSKIMGQNIAIPFLSPVDAEKLGILDYHAVIRHPMDLGTVHDSLMKHKYQKLCEANKDIRLVFSNAMLYNPPGHPIHLTAAKLQKMYEVELSRLCEKWQHELLGGRRAEAGELLVDFSDCSLQRNIMSVEVPQKKRKNQGSKSESAAPSRSTTPVPDAVVGALMMGPDYAATDPMKKGKKQGSQGDQKTKNGTHFLPLTVPNAVSLTTKSDKTRRSWLGVEVGKSLRKMRSEFFVVMLRPEEGLEDEEAVKVQKEKVATWEAYVGPKYREYAGPRKDGPASYYSGYPLTLLANPLVDLRHTFLELSQMRHLQFSTLRLAKYSSSILLYYLHRPHATSLAPSCDSCRGFIVKTRWHCAKDLGEINLCVQCYETVTKQNTKSVFTPFRITFNSGGRNERGGKGG</sequence>
<feature type="region of interest" description="Disordered" evidence="14">
    <location>
        <begin position="92"/>
        <end position="176"/>
    </location>
</feature>
<dbReference type="SUPFAM" id="SSF57850">
    <property type="entry name" value="RING/U-box"/>
    <property type="match status" value="1"/>
</dbReference>
<keyword evidence="5" id="KW-0863">Zinc-finger</keyword>
<dbReference type="PROSITE" id="PS00633">
    <property type="entry name" value="BROMODOMAIN_1"/>
    <property type="match status" value="1"/>
</dbReference>
<dbReference type="PROSITE" id="PS50014">
    <property type="entry name" value="BROMODOMAIN_2"/>
    <property type="match status" value="2"/>
</dbReference>
<dbReference type="PANTHER" id="PTHR13808:SF1">
    <property type="entry name" value="HISTONE ACETYLTRANSFERASE"/>
    <property type="match status" value="1"/>
</dbReference>
<dbReference type="Proteomes" id="UP001165082">
    <property type="component" value="Unassembled WGS sequence"/>
</dbReference>
<dbReference type="Gene3D" id="1.20.920.10">
    <property type="entry name" value="Bromodomain-like"/>
    <property type="match status" value="2"/>
</dbReference>
<evidence type="ECO:0000256" key="7">
    <source>
        <dbReference type="ARBA" id="ARBA00022853"/>
    </source>
</evidence>
<dbReference type="GO" id="GO:0003713">
    <property type="term" value="F:transcription coactivator activity"/>
    <property type="evidence" value="ECO:0007669"/>
    <property type="project" value="TreeGrafter"/>
</dbReference>
<evidence type="ECO:0000256" key="14">
    <source>
        <dbReference type="SAM" id="MobiDB-lite"/>
    </source>
</evidence>
<dbReference type="GO" id="GO:0005667">
    <property type="term" value="C:transcription regulator complex"/>
    <property type="evidence" value="ECO:0007669"/>
    <property type="project" value="TreeGrafter"/>
</dbReference>
<evidence type="ECO:0000313" key="17">
    <source>
        <dbReference type="EMBL" id="GMH57068.1"/>
    </source>
</evidence>
<dbReference type="InterPro" id="IPR001487">
    <property type="entry name" value="Bromodomain"/>
</dbReference>
<dbReference type="PRINTS" id="PR00503">
    <property type="entry name" value="BROMODOMAIN"/>
</dbReference>
<dbReference type="GO" id="GO:0045944">
    <property type="term" value="P:positive regulation of transcription by RNA polymerase II"/>
    <property type="evidence" value="ECO:0007669"/>
    <property type="project" value="TreeGrafter"/>
</dbReference>
<dbReference type="InterPro" id="IPR018359">
    <property type="entry name" value="Bromodomain_CS"/>
</dbReference>
<evidence type="ECO:0000256" key="11">
    <source>
        <dbReference type="ARBA" id="ARBA00023242"/>
    </source>
</evidence>
<evidence type="ECO:0000256" key="10">
    <source>
        <dbReference type="ARBA" id="ARBA00023163"/>
    </source>
</evidence>
<keyword evidence="9 13" id="KW-0103">Bromodomain</keyword>
<dbReference type="EC" id="2.3.1.48" evidence="2"/>
<evidence type="ECO:0000256" key="2">
    <source>
        <dbReference type="ARBA" id="ARBA00013184"/>
    </source>
</evidence>
<evidence type="ECO:0000256" key="1">
    <source>
        <dbReference type="ARBA" id="ARBA00004123"/>
    </source>
</evidence>
<gene>
    <name evidence="17" type="ORF">TrRE_jg1754</name>
</gene>
<evidence type="ECO:0000256" key="5">
    <source>
        <dbReference type="ARBA" id="ARBA00022771"/>
    </source>
</evidence>
<dbReference type="InterPro" id="IPR036427">
    <property type="entry name" value="Bromodomain-like_sf"/>
</dbReference>
<keyword evidence="3" id="KW-0808">Transferase</keyword>
<feature type="region of interest" description="Disordered" evidence="14">
    <location>
        <begin position="953"/>
        <end position="978"/>
    </location>
</feature>
<dbReference type="GO" id="GO:0031490">
    <property type="term" value="F:chromatin DNA binding"/>
    <property type="evidence" value="ECO:0007669"/>
    <property type="project" value="TreeGrafter"/>
</dbReference>
<comment type="caution">
    <text evidence="17">The sequence shown here is derived from an EMBL/GenBank/DDBJ whole genome shotgun (WGS) entry which is preliminary data.</text>
</comment>
<evidence type="ECO:0000256" key="13">
    <source>
        <dbReference type="PROSITE-ProRule" id="PRU00035"/>
    </source>
</evidence>
<dbReference type="AlphaFoldDB" id="A0A9W6ZTZ3"/>
<feature type="compositionally biased region" description="Polar residues" evidence="14">
    <location>
        <begin position="1"/>
        <end position="17"/>
    </location>
</feature>
<dbReference type="GO" id="GO:0004402">
    <property type="term" value="F:histone acetyltransferase activity"/>
    <property type="evidence" value="ECO:0007669"/>
    <property type="project" value="InterPro"/>
</dbReference>
<feature type="compositionally biased region" description="Low complexity" evidence="14">
    <location>
        <begin position="18"/>
        <end position="34"/>
    </location>
</feature>
<feature type="region of interest" description="Disordered" evidence="14">
    <location>
        <begin position="1"/>
        <end position="54"/>
    </location>
</feature>
<keyword evidence="4" id="KW-0479">Metal-binding</keyword>
<dbReference type="GO" id="GO:0000123">
    <property type="term" value="C:histone acetyltransferase complex"/>
    <property type="evidence" value="ECO:0007669"/>
    <property type="project" value="TreeGrafter"/>
</dbReference>
<dbReference type="InterPro" id="IPR000433">
    <property type="entry name" value="Znf_ZZ"/>
</dbReference>
<keyword evidence="7" id="KW-0156">Chromatin regulator</keyword>
<dbReference type="GO" id="GO:0008270">
    <property type="term" value="F:zinc ion binding"/>
    <property type="evidence" value="ECO:0007669"/>
    <property type="project" value="UniProtKB-KW"/>
</dbReference>
<organism evidence="17 18">
    <name type="scientific">Triparma retinervis</name>
    <dbReference type="NCBI Taxonomy" id="2557542"/>
    <lineage>
        <taxon>Eukaryota</taxon>
        <taxon>Sar</taxon>
        <taxon>Stramenopiles</taxon>
        <taxon>Ochrophyta</taxon>
        <taxon>Bolidophyceae</taxon>
        <taxon>Parmales</taxon>
        <taxon>Triparmaceae</taxon>
        <taxon>Triparma</taxon>
    </lineage>
</organism>
<comment type="catalytic activity">
    <reaction evidence="12">
        <text>L-lysyl-[protein] + acetyl-CoA = N(6)-acetyl-L-lysyl-[protein] + CoA + H(+)</text>
        <dbReference type="Rhea" id="RHEA:45948"/>
        <dbReference type="Rhea" id="RHEA-COMP:9752"/>
        <dbReference type="Rhea" id="RHEA-COMP:10731"/>
        <dbReference type="ChEBI" id="CHEBI:15378"/>
        <dbReference type="ChEBI" id="CHEBI:29969"/>
        <dbReference type="ChEBI" id="CHEBI:57287"/>
        <dbReference type="ChEBI" id="CHEBI:57288"/>
        <dbReference type="ChEBI" id="CHEBI:61930"/>
        <dbReference type="EC" id="2.3.1.48"/>
    </reaction>
</comment>
<keyword evidence="8" id="KW-0805">Transcription regulation</keyword>
<dbReference type="SMART" id="SM01250">
    <property type="entry name" value="KAT11"/>
    <property type="match status" value="1"/>
</dbReference>
<evidence type="ECO:0000256" key="3">
    <source>
        <dbReference type="ARBA" id="ARBA00022679"/>
    </source>
</evidence>
<dbReference type="Pfam" id="PF08214">
    <property type="entry name" value="HAT_KAT11"/>
    <property type="match status" value="1"/>
</dbReference>
<feature type="compositionally biased region" description="Polar residues" evidence="14">
    <location>
        <begin position="962"/>
        <end position="976"/>
    </location>
</feature>
<evidence type="ECO:0000256" key="6">
    <source>
        <dbReference type="ARBA" id="ARBA00022833"/>
    </source>
</evidence>
<evidence type="ECO:0000256" key="4">
    <source>
        <dbReference type="ARBA" id="ARBA00022723"/>
    </source>
</evidence>
<dbReference type="InterPro" id="IPR013178">
    <property type="entry name" value="Histone_AcTrfase_Rtt109/CBP"/>
</dbReference>
<feature type="region of interest" description="Disordered" evidence="14">
    <location>
        <begin position="992"/>
        <end position="1017"/>
    </location>
</feature>
<keyword evidence="11" id="KW-0539">Nucleus</keyword>
<dbReference type="OrthoDB" id="899at2759"/>
<dbReference type="PROSITE" id="PS51727">
    <property type="entry name" value="CBP_P300_HAT"/>
    <property type="match status" value="1"/>
</dbReference>
<dbReference type="GO" id="GO:0005634">
    <property type="term" value="C:nucleus"/>
    <property type="evidence" value="ECO:0007669"/>
    <property type="project" value="UniProtKB-SubCell"/>
</dbReference>
<feature type="domain" description="CBP/p300-type HAT" evidence="16">
    <location>
        <begin position="560"/>
        <end position="1157"/>
    </location>
</feature>
<reference evidence="17" key="1">
    <citation type="submission" date="2022-07" db="EMBL/GenBank/DDBJ databases">
        <title>Genome analysis of Parmales, a sister group of diatoms, reveals the evolutionary specialization of diatoms from phago-mixotrophs to photoautotrophs.</title>
        <authorList>
            <person name="Ban H."/>
            <person name="Sato S."/>
            <person name="Yoshikawa S."/>
            <person name="Kazumasa Y."/>
            <person name="Nakamura Y."/>
            <person name="Ichinomiya M."/>
            <person name="Saitoh K."/>
            <person name="Sato N."/>
            <person name="Blanc-Mathieu R."/>
            <person name="Endo H."/>
            <person name="Kuwata A."/>
            <person name="Ogata H."/>
        </authorList>
    </citation>
    <scope>NUCLEOTIDE SEQUENCE</scope>
</reference>
<dbReference type="InterPro" id="IPR031162">
    <property type="entry name" value="CBP_P300_HAT"/>
</dbReference>
<evidence type="ECO:0000256" key="8">
    <source>
        <dbReference type="ARBA" id="ARBA00023015"/>
    </source>
</evidence>
<feature type="compositionally biased region" description="Polar residues" evidence="14">
    <location>
        <begin position="158"/>
        <end position="174"/>
    </location>
</feature>
<evidence type="ECO:0000256" key="9">
    <source>
        <dbReference type="ARBA" id="ARBA00023117"/>
    </source>
</evidence>